<dbReference type="RefSeq" id="XP_022312832.1">
    <property type="nucleotide sequence ID" value="XM_022457124.1"/>
</dbReference>
<feature type="region of interest" description="Disordered" evidence="2">
    <location>
        <begin position="78"/>
        <end position="97"/>
    </location>
</feature>
<dbReference type="KEGG" id="cvn:111117882"/>
<name>A0A8B8CAP5_CRAVI</name>
<evidence type="ECO:0000313" key="3">
    <source>
        <dbReference type="Proteomes" id="UP000694844"/>
    </source>
</evidence>
<gene>
    <name evidence="4" type="primary">LOC111117882</name>
</gene>
<feature type="compositionally biased region" description="Polar residues" evidence="2">
    <location>
        <begin position="402"/>
        <end position="412"/>
    </location>
</feature>
<keyword evidence="3" id="KW-1185">Reference proteome</keyword>
<dbReference type="OrthoDB" id="192208at2759"/>
<evidence type="ECO:0000256" key="1">
    <source>
        <dbReference type="ARBA" id="ARBA00008666"/>
    </source>
</evidence>
<sequence length="649" mass="75092">MASINRVGSPMDLCEENYDLNQDVLDNKRKFLENKQRNRSPFFIGTIDEVNKKISKLDRKLQKYTALVVESRASNYEDTDDTVSVSSAKGRDRYEKRERETKEINKFAGYFTMKQTFLPGRSERVKNISKVSMQPSKTTIKKETGKPKFVELFQYPGYDSTELTALPDEIPIVEMLEKAVSAHMQLHRKPDYKPHFEIWFYSEMSQAVCSDIFWYLFLDKFQSSKNSQVKLFNRAAFNYVKLMLYVRNPQYRDVFFKDYPTLVAQAIYAAYCHSFPDSYRQFNEQFKEDLVSLVYSWIAGIRPASRCWLCWNFDKLEPPNIKQREEMMNREKNKKTSMSLNFDFLDSLFSSNASQYTSTTSLNQSMSKSSMQSYGGRRGKKLPRNMNRRSSIQSSVSVTSKPHLQSPGSSHDGTIIDYVSESQKPGIMGKKPSPSQSKERAVDARKLRDALTPIRETTYEEDAQILDTQRGDKTSTVSVALTKAPTKIPGRRLRESHPACAGPNYARCVFNINGQSPLVAHYMKMKGLQYDAGEDIRVQRTEIQNLPPLDAPTYRDVIRESFKKAREIEKQYDEFIEKNFKEQVETMMKNRLADKRHRALEKLLLSNPKEVKRLTELIILEQEKNLESDSAEPAVIIEQTLNALSHKID</sequence>
<evidence type="ECO:0000313" key="4">
    <source>
        <dbReference type="RefSeq" id="XP_022312832.1"/>
    </source>
</evidence>
<dbReference type="AlphaFoldDB" id="A0A8B8CAP5"/>
<evidence type="ECO:0000256" key="2">
    <source>
        <dbReference type="SAM" id="MobiDB-lite"/>
    </source>
</evidence>
<feature type="compositionally biased region" description="Basic residues" evidence="2">
    <location>
        <begin position="377"/>
        <end position="387"/>
    </location>
</feature>
<feature type="compositionally biased region" description="Polar residues" evidence="2">
    <location>
        <begin position="359"/>
        <end position="373"/>
    </location>
</feature>
<feature type="compositionally biased region" description="Low complexity" evidence="2">
    <location>
        <begin position="390"/>
        <end position="400"/>
    </location>
</feature>
<organism evidence="3 4">
    <name type="scientific">Crassostrea virginica</name>
    <name type="common">Eastern oyster</name>
    <dbReference type="NCBI Taxonomy" id="6565"/>
    <lineage>
        <taxon>Eukaryota</taxon>
        <taxon>Metazoa</taxon>
        <taxon>Spiralia</taxon>
        <taxon>Lophotrochozoa</taxon>
        <taxon>Mollusca</taxon>
        <taxon>Bivalvia</taxon>
        <taxon>Autobranchia</taxon>
        <taxon>Pteriomorphia</taxon>
        <taxon>Ostreida</taxon>
        <taxon>Ostreoidea</taxon>
        <taxon>Ostreidae</taxon>
        <taxon>Crassostrea</taxon>
    </lineage>
</organism>
<feature type="region of interest" description="Disordered" evidence="2">
    <location>
        <begin position="359"/>
        <end position="444"/>
    </location>
</feature>
<dbReference type="PANTHER" id="PTHR33560:SF1">
    <property type="entry name" value="PROTEIN FAM227A"/>
    <property type="match status" value="1"/>
</dbReference>
<accession>A0A8B8CAP5</accession>
<dbReference type="Proteomes" id="UP000694844">
    <property type="component" value="Chromosome 2"/>
</dbReference>
<dbReference type="PANTHER" id="PTHR33560">
    <property type="entry name" value="PROTEIN FAM227B"/>
    <property type="match status" value="1"/>
</dbReference>
<feature type="compositionally biased region" description="Polar residues" evidence="2">
    <location>
        <begin position="78"/>
        <end position="87"/>
    </location>
</feature>
<reference evidence="4" key="1">
    <citation type="submission" date="2025-08" db="UniProtKB">
        <authorList>
            <consortium name="RefSeq"/>
        </authorList>
    </citation>
    <scope>IDENTIFICATION</scope>
    <source>
        <tissue evidence="4">Whole sample</tissue>
    </source>
</reference>
<dbReference type="InterPro" id="IPR029417">
    <property type="entry name" value="FAM227"/>
</dbReference>
<dbReference type="Pfam" id="PF14922">
    <property type="entry name" value="FWWh"/>
    <property type="match status" value="1"/>
</dbReference>
<proteinExistence type="inferred from homology"/>
<dbReference type="GeneID" id="111117882"/>
<protein>
    <submittedName>
        <fullName evidence="4">Protein FAM227B-like isoform X1</fullName>
    </submittedName>
</protein>
<comment type="similarity">
    <text evidence="1">Belongs to the FAM227 family.</text>
</comment>